<accession>A0A843VDE3</accession>
<evidence type="ECO:0000313" key="2">
    <source>
        <dbReference type="Proteomes" id="UP000652761"/>
    </source>
</evidence>
<evidence type="ECO:0000313" key="1">
    <source>
        <dbReference type="EMBL" id="MQL91730.1"/>
    </source>
</evidence>
<comment type="caution">
    <text evidence="1">The sequence shown here is derived from an EMBL/GenBank/DDBJ whole genome shotgun (WGS) entry which is preliminary data.</text>
</comment>
<proteinExistence type="predicted"/>
<dbReference type="AlphaFoldDB" id="A0A843VDE3"/>
<dbReference type="Proteomes" id="UP000652761">
    <property type="component" value="Unassembled WGS sequence"/>
</dbReference>
<reference evidence="1" key="1">
    <citation type="submission" date="2017-07" db="EMBL/GenBank/DDBJ databases">
        <title>Taro Niue Genome Assembly and Annotation.</title>
        <authorList>
            <person name="Atibalentja N."/>
            <person name="Keating K."/>
            <person name="Fields C.J."/>
        </authorList>
    </citation>
    <scope>NUCLEOTIDE SEQUENCE</scope>
    <source>
        <strain evidence="1">Niue_2</strain>
        <tissue evidence="1">Leaf</tissue>
    </source>
</reference>
<organism evidence="1 2">
    <name type="scientific">Colocasia esculenta</name>
    <name type="common">Wild taro</name>
    <name type="synonym">Arum esculentum</name>
    <dbReference type="NCBI Taxonomy" id="4460"/>
    <lineage>
        <taxon>Eukaryota</taxon>
        <taxon>Viridiplantae</taxon>
        <taxon>Streptophyta</taxon>
        <taxon>Embryophyta</taxon>
        <taxon>Tracheophyta</taxon>
        <taxon>Spermatophyta</taxon>
        <taxon>Magnoliopsida</taxon>
        <taxon>Liliopsida</taxon>
        <taxon>Araceae</taxon>
        <taxon>Aroideae</taxon>
        <taxon>Colocasieae</taxon>
        <taxon>Colocasia</taxon>
    </lineage>
</organism>
<name>A0A843VDE3_COLES</name>
<sequence length="135" mass="14364">MIGFLIISMSWIGSAVPRCGRPIKLVALSIQLIQTIRVVNISLLVNVLDLTTARLGGAGLDVLEGEPEVPGRAVGDGRRGAAALRGKRDMGNQDVQPGACEPSGSCARLAALDTRCRVRFLSVYGRIRLHKSLMG</sequence>
<gene>
    <name evidence="1" type="ORF">Taro_024349</name>
</gene>
<keyword evidence="2" id="KW-1185">Reference proteome</keyword>
<protein>
    <submittedName>
        <fullName evidence="1">Uncharacterized protein</fullName>
    </submittedName>
</protein>
<dbReference type="EMBL" id="NMUH01001374">
    <property type="protein sequence ID" value="MQL91730.1"/>
    <property type="molecule type" value="Genomic_DNA"/>
</dbReference>